<reference evidence="1" key="2">
    <citation type="journal article" date="2015" name="Data Brief">
        <title>Shoot transcriptome of the giant reed, Arundo donax.</title>
        <authorList>
            <person name="Barrero R.A."/>
            <person name="Guerrero F.D."/>
            <person name="Moolhuijzen P."/>
            <person name="Goolsby J.A."/>
            <person name="Tidwell J."/>
            <person name="Bellgard S.E."/>
            <person name="Bellgard M.I."/>
        </authorList>
    </citation>
    <scope>NUCLEOTIDE SEQUENCE</scope>
    <source>
        <tissue evidence="1">Shoot tissue taken approximately 20 cm above the soil surface</tissue>
    </source>
</reference>
<accession>A0A0A9FWB1</accession>
<dbReference type="AlphaFoldDB" id="A0A0A9FWB1"/>
<sequence>MQRCPNSINFPALNSRKDECSRSSTKKRKEGTTNYKYESIIL</sequence>
<proteinExistence type="predicted"/>
<dbReference type="EMBL" id="GBRH01181329">
    <property type="protein sequence ID" value="JAE16567.1"/>
    <property type="molecule type" value="Transcribed_RNA"/>
</dbReference>
<organism evidence="1">
    <name type="scientific">Arundo donax</name>
    <name type="common">Giant reed</name>
    <name type="synonym">Donax arundinaceus</name>
    <dbReference type="NCBI Taxonomy" id="35708"/>
    <lineage>
        <taxon>Eukaryota</taxon>
        <taxon>Viridiplantae</taxon>
        <taxon>Streptophyta</taxon>
        <taxon>Embryophyta</taxon>
        <taxon>Tracheophyta</taxon>
        <taxon>Spermatophyta</taxon>
        <taxon>Magnoliopsida</taxon>
        <taxon>Liliopsida</taxon>
        <taxon>Poales</taxon>
        <taxon>Poaceae</taxon>
        <taxon>PACMAD clade</taxon>
        <taxon>Arundinoideae</taxon>
        <taxon>Arundineae</taxon>
        <taxon>Arundo</taxon>
    </lineage>
</organism>
<evidence type="ECO:0000313" key="1">
    <source>
        <dbReference type="EMBL" id="JAE16567.1"/>
    </source>
</evidence>
<name>A0A0A9FWB1_ARUDO</name>
<reference evidence="1" key="1">
    <citation type="submission" date="2014-09" db="EMBL/GenBank/DDBJ databases">
        <authorList>
            <person name="Magalhaes I.L.F."/>
            <person name="Oliveira U."/>
            <person name="Santos F.R."/>
            <person name="Vidigal T.H.D.A."/>
            <person name="Brescovit A.D."/>
            <person name="Santos A.J."/>
        </authorList>
    </citation>
    <scope>NUCLEOTIDE SEQUENCE</scope>
    <source>
        <tissue evidence="1">Shoot tissue taken approximately 20 cm above the soil surface</tissue>
    </source>
</reference>
<protein>
    <submittedName>
        <fullName evidence="1">Uncharacterized protein</fullName>
    </submittedName>
</protein>